<evidence type="ECO:0000313" key="9">
    <source>
        <dbReference type="Proteomes" id="UP000010367"/>
    </source>
</evidence>
<protein>
    <submittedName>
        <fullName evidence="8">Dynamin family protein</fullName>
    </submittedName>
</protein>
<dbReference type="SUPFAM" id="SSF52540">
    <property type="entry name" value="P-loop containing nucleoside triphosphate hydrolases"/>
    <property type="match status" value="1"/>
</dbReference>
<dbReference type="InterPro" id="IPR027094">
    <property type="entry name" value="Mitofusin_fam"/>
</dbReference>
<comment type="subcellular location">
    <subcellularLocation>
        <location evidence="1">Membrane</location>
    </subcellularLocation>
</comment>
<evidence type="ECO:0000256" key="4">
    <source>
        <dbReference type="ARBA" id="ARBA00023134"/>
    </source>
</evidence>
<dbReference type="OrthoDB" id="5477114at2"/>
<name>K9TPL0_9CYAN</name>
<dbReference type="PANTHER" id="PTHR10465">
    <property type="entry name" value="TRANSMEMBRANE GTPASE FZO1"/>
    <property type="match status" value="1"/>
</dbReference>
<evidence type="ECO:0000256" key="5">
    <source>
        <dbReference type="ARBA" id="ARBA00023136"/>
    </source>
</evidence>
<dbReference type="GO" id="GO:0003924">
    <property type="term" value="F:GTPase activity"/>
    <property type="evidence" value="ECO:0007669"/>
    <property type="project" value="InterPro"/>
</dbReference>
<dbReference type="Proteomes" id="UP000010367">
    <property type="component" value="Chromosome"/>
</dbReference>
<sequence length="816" mass="93792">MTQLLPQCQQLQNQVDRILELLHQEPALRQQDITAVQSSLKKAVAPKFEIVFAGAFSAGKSMLINALLERELLYSAEGHATGTECYIEYAEPDQGRVVLTFLSGLEIKDQVTALCERLDIKAAINIDEPEVLKLLRQIGEAKLTKEGGESKSQLAKQAKALILLLDGFAENSSRIHPVNNNTFSMEQFNFSNLKEAASYARRGSNSSVLKRIEYYCYHPLLKDGNVLIDLPGIDAPVKRDAELTYRKIEDPETSAVVCVLKPASEGDMTTEETELLEKMRSNPGIRDRVFYVFNRIDETWYNSQLRQRLDDLIVTQFRDNNNRLYKTSGLLGFWGSQIKQTSERDRYGLDSLFAESVKNTGIQEDTPQFVNEFNRYCANSGKLSPSQFKIAVYSYETPNENYVRILNECGTSLLNQLISDSGIEEFRRSITNYLTNEKRPLLFKTLANDLQPVCLLLSRHYVQQYRDLESQPVNIEGLKLRRMEQLNNDLRLLGIALNKHITQEVNEVVTNQCLTFEEDFRKLKVRMVCRMDELLNTFSVEEAYRQATLTHPRNSTAPLLAILVEAFYYLSNELEEVLAEESERTIANYFAYLLERIRRQDYYRDLCRLVGGDAGLEQTVKNLEVQVQQAVRAAASTECDRFVRESPRFYDEGTFSIYQFRKVLQQTSQSFDCISMKDAEPAIRQLLKLDFEPKVKHTIQSTFRQTVNQTLKTHLLPLVKQQEEMILQQYNRARSHLEKTLEREAQEQLDSNQIQLQEVQDKIADYNEVVSGINSCLQAMLLDRYQLPLANSQEAIEVEFVEEEEDVELAEVVEMI</sequence>
<keyword evidence="5" id="KW-0472">Membrane</keyword>
<gene>
    <name evidence="8" type="ORF">Oscil6304_4435</name>
</gene>
<feature type="coiled-coil region" evidence="6">
    <location>
        <begin position="720"/>
        <end position="769"/>
    </location>
</feature>
<proteinExistence type="predicted"/>
<dbReference type="HOGENOM" id="CLU_348777_0_0_3"/>
<dbReference type="GO" id="GO:0016020">
    <property type="term" value="C:membrane"/>
    <property type="evidence" value="ECO:0007669"/>
    <property type="project" value="UniProtKB-SubCell"/>
</dbReference>
<organism evidence="8 9">
    <name type="scientific">Oscillatoria acuminata PCC 6304</name>
    <dbReference type="NCBI Taxonomy" id="56110"/>
    <lineage>
        <taxon>Bacteria</taxon>
        <taxon>Bacillati</taxon>
        <taxon>Cyanobacteriota</taxon>
        <taxon>Cyanophyceae</taxon>
        <taxon>Oscillatoriophycideae</taxon>
        <taxon>Oscillatoriales</taxon>
        <taxon>Oscillatoriaceae</taxon>
        <taxon>Oscillatoria</taxon>
    </lineage>
</organism>
<evidence type="ECO:0000256" key="6">
    <source>
        <dbReference type="SAM" id="Coils"/>
    </source>
</evidence>
<keyword evidence="9" id="KW-1185">Reference proteome</keyword>
<evidence type="ECO:0000259" key="7">
    <source>
        <dbReference type="Pfam" id="PF00350"/>
    </source>
</evidence>
<dbReference type="GO" id="GO:0005525">
    <property type="term" value="F:GTP binding"/>
    <property type="evidence" value="ECO:0007669"/>
    <property type="project" value="UniProtKB-KW"/>
</dbReference>
<dbReference type="Pfam" id="PF00350">
    <property type="entry name" value="Dynamin_N"/>
    <property type="match status" value="1"/>
</dbReference>
<evidence type="ECO:0000256" key="2">
    <source>
        <dbReference type="ARBA" id="ARBA00022741"/>
    </source>
</evidence>
<dbReference type="AlphaFoldDB" id="K9TPL0"/>
<dbReference type="PATRIC" id="fig|56110.3.peg.5395"/>
<reference evidence="8 9" key="1">
    <citation type="submission" date="2012-06" db="EMBL/GenBank/DDBJ databases">
        <title>Finished chromosome of genome of Oscillatoria acuminata PCC 6304.</title>
        <authorList>
            <consortium name="US DOE Joint Genome Institute"/>
            <person name="Gugger M."/>
            <person name="Coursin T."/>
            <person name="Rippka R."/>
            <person name="Tandeau De Marsac N."/>
            <person name="Huntemann M."/>
            <person name="Wei C.-L."/>
            <person name="Han J."/>
            <person name="Detter J.C."/>
            <person name="Han C."/>
            <person name="Tapia R."/>
            <person name="Davenport K."/>
            <person name="Daligault H."/>
            <person name="Erkkila T."/>
            <person name="Gu W."/>
            <person name="Munk A.C.C."/>
            <person name="Teshima H."/>
            <person name="Xu Y."/>
            <person name="Chain P."/>
            <person name="Chen A."/>
            <person name="Krypides N."/>
            <person name="Mavromatis K."/>
            <person name="Markowitz V."/>
            <person name="Szeto E."/>
            <person name="Ivanova N."/>
            <person name="Mikhailova N."/>
            <person name="Ovchinnikova G."/>
            <person name="Pagani I."/>
            <person name="Pati A."/>
            <person name="Goodwin L."/>
            <person name="Peters L."/>
            <person name="Pitluck S."/>
            <person name="Woyke T."/>
            <person name="Kerfeld C."/>
        </authorList>
    </citation>
    <scope>NUCLEOTIDE SEQUENCE [LARGE SCALE GENOMIC DNA]</scope>
    <source>
        <strain evidence="8 9">PCC 6304</strain>
    </source>
</reference>
<dbReference type="InterPro" id="IPR045063">
    <property type="entry name" value="Dynamin_N"/>
</dbReference>
<dbReference type="EMBL" id="CP003607">
    <property type="protein sequence ID" value="AFY83954.1"/>
    <property type="molecule type" value="Genomic_DNA"/>
</dbReference>
<dbReference type="STRING" id="56110.Oscil6304_4435"/>
<evidence type="ECO:0000256" key="3">
    <source>
        <dbReference type="ARBA" id="ARBA00022801"/>
    </source>
</evidence>
<dbReference type="RefSeq" id="WP_015150576.1">
    <property type="nucleotide sequence ID" value="NC_019693.1"/>
</dbReference>
<evidence type="ECO:0000256" key="1">
    <source>
        <dbReference type="ARBA" id="ARBA00004370"/>
    </source>
</evidence>
<feature type="domain" description="Dynamin N-terminal" evidence="7">
    <location>
        <begin position="50"/>
        <end position="292"/>
    </location>
</feature>
<keyword evidence="6" id="KW-0175">Coiled coil</keyword>
<dbReference type="PANTHER" id="PTHR10465:SF0">
    <property type="entry name" value="SARCALUMENIN"/>
    <property type="match status" value="1"/>
</dbReference>
<dbReference type="Gene3D" id="3.40.50.300">
    <property type="entry name" value="P-loop containing nucleotide triphosphate hydrolases"/>
    <property type="match status" value="1"/>
</dbReference>
<keyword evidence="2" id="KW-0547">Nucleotide-binding</keyword>
<keyword evidence="4" id="KW-0342">GTP-binding</keyword>
<dbReference type="KEGG" id="oac:Oscil6304_4435"/>
<dbReference type="InterPro" id="IPR027417">
    <property type="entry name" value="P-loop_NTPase"/>
</dbReference>
<dbReference type="InParanoid" id="K9TPL0"/>
<keyword evidence="3" id="KW-0378">Hydrolase</keyword>
<evidence type="ECO:0000313" key="8">
    <source>
        <dbReference type="EMBL" id="AFY83954.1"/>
    </source>
</evidence>
<dbReference type="eggNOG" id="COG0699">
    <property type="taxonomic scope" value="Bacteria"/>
</dbReference>
<accession>K9TPL0</accession>